<name>A0A1V6TPY4_9EURO</name>
<organism evidence="2 3">
    <name type="scientific">Penicillium steckii</name>
    <dbReference type="NCBI Taxonomy" id="303698"/>
    <lineage>
        <taxon>Eukaryota</taxon>
        <taxon>Fungi</taxon>
        <taxon>Dikarya</taxon>
        <taxon>Ascomycota</taxon>
        <taxon>Pezizomycotina</taxon>
        <taxon>Eurotiomycetes</taxon>
        <taxon>Eurotiomycetidae</taxon>
        <taxon>Eurotiales</taxon>
        <taxon>Aspergillaceae</taxon>
        <taxon>Penicillium</taxon>
    </lineage>
</organism>
<evidence type="ECO:0000313" key="3">
    <source>
        <dbReference type="Proteomes" id="UP000191285"/>
    </source>
</evidence>
<dbReference type="Gene3D" id="2.160.20.20">
    <property type="match status" value="1"/>
</dbReference>
<evidence type="ECO:0000256" key="1">
    <source>
        <dbReference type="SAM" id="SignalP"/>
    </source>
</evidence>
<dbReference type="Proteomes" id="UP000191285">
    <property type="component" value="Unassembled WGS sequence"/>
</dbReference>
<gene>
    <name evidence="2" type="ORF">PENSTE_c003G07847</name>
</gene>
<dbReference type="PANTHER" id="PTHR47784">
    <property type="entry name" value="STEROL UPTAKE CONTROL PROTEIN 2"/>
    <property type="match status" value="1"/>
</dbReference>
<keyword evidence="1" id="KW-0732">Signal</keyword>
<sequence length="846" mass="91999">MIFIRSLFLWPAVVLASIIIDDPSDVIDPSLWAADNAIIPDYDIAMISVQPSDILATHNVKSKTASASHVTWSATANDTSVLLVTEEGSFTGSYMTFDKSGYSTNLNEASFWGFNAAINVANGSTAAFDHVNVTVHNGAAGIYSYGTNTVVNITNSWLYSSGPVSHGLYASGNGTIYGSNLKVYSGGRRSSSFSGDSPAGYVYVKDSIAHAAGIGSATFYALGSIDASNVISVSEKGPVVFSDGAQSATLVDCDCTAGLLGGVAMFSSQTRLSGASLNLTNTKFTTTGKTMPGLWFGNVIADVTLQSSQLNTASGVLVVANYSQITQDFNYYASYADNNNLQPAEVSISVSESDLVGDLVAYNDSYISWNLADFSTWSGTAYSGHGKGTCDISLDSTSNWTMTANTIVQNLTDTMSTLKNIQSRGYNLYYNSTVSTWLGGKTIGLPGGGKARPIPSTSSRLVGSLYPDRSMVMVDLPQPRLTRMDDKTRSASSVSSDSIASIETANSSIEIAPTMMDLAPPSKLSIEDQSALINEVPASEESCNMQDLELMMYWCTTTYQSMARDASAELLWKITIPQLSLRFPSLRHGLLALSALQLAGASRSLERKWRYLLAAREHHAQALAGLYPDGAGELTQSQCNAAFALCCVLLVWPFAYCLIHNSVAEEEKPDVLDEFLEVFELMRWLVKAMMTTVERVADGELWPLVRPSASRPTMPDMSRLVVGAMQRQNQIEASRNPTHETGVYENAIEHLSYCLQQLMNGGEPKDFAFCWPLRIPGRFQDLVREREPFALVVLAHYAVTLHHLRDSWWMGNWGTRILKEIVRLLGPEWRELISWPIDATGCFVPE</sequence>
<comment type="caution">
    <text evidence="2">The sequence shown here is derived from an EMBL/GenBank/DDBJ whole genome shotgun (WGS) entry which is preliminary data.</text>
</comment>
<accession>A0A1V6TPY4</accession>
<dbReference type="OrthoDB" id="4937900at2759"/>
<dbReference type="GO" id="GO:0001228">
    <property type="term" value="F:DNA-binding transcription activator activity, RNA polymerase II-specific"/>
    <property type="evidence" value="ECO:0007669"/>
    <property type="project" value="TreeGrafter"/>
</dbReference>
<keyword evidence="3" id="KW-1185">Reference proteome</keyword>
<dbReference type="STRING" id="303698.A0A1V6TPY4"/>
<dbReference type="InterPro" id="IPR012332">
    <property type="entry name" value="Autotransporter_pectin_lyase_C"/>
</dbReference>
<dbReference type="InterPro" id="IPR053157">
    <property type="entry name" value="Sterol_Uptake_Regulator"/>
</dbReference>
<protein>
    <submittedName>
        <fullName evidence="2">Uncharacterized protein</fullName>
    </submittedName>
</protein>
<dbReference type="PANTHER" id="PTHR47784:SF5">
    <property type="entry name" value="STEROL UPTAKE CONTROL PROTEIN 2"/>
    <property type="match status" value="1"/>
</dbReference>
<feature type="signal peptide" evidence="1">
    <location>
        <begin position="1"/>
        <end position="16"/>
    </location>
</feature>
<feature type="chain" id="PRO_5010718828" evidence="1">
    <location>
        <begin position="17"/>
        <end position="846"/>
    </location>
</feature>
<dbReference type="EMBL" id="MLKD01000003">
    <property type="protein sequence ID" value="OQE28445.1"/>
    <property type="molecule type" value="Genomic_DNA"/>
</dbReference>
<proteinExistence type="predicted"/>
<reference evidence="3" key="1">
    <citation type="journal article" date="2017" name="Nat. Microbiol.">
        <title>Global analysis of biosynthetic gene clusters reveals vast potential of secondary metabolite production in Penicillium species.</title>
        <authorList>
            <person name="Nielsen J.C."/>
            <person name="Grijseels S."/>
            <person name="Prigent S."/>
            <person name="Ji B."/>
            <person name="Dainat J."/>
            <person name="Nielsen K.F."/>
            <person name="Frisvad J.C."/>
            <person name="Workman M."/>
            <person name="Nielsen J."/>
        </authorList>
    </citation>
    <scope>NUCLEOTIDE SEQUENCE [LARGE SCALE GENOMIC DNA]</scope>
    <source>
        <strain evidence="3">IBT 24891</strain>
    </source>
</reference>
<dbReference type="AlphaFoldDB" id="A0A1V6TPY4"/>
<evidence type="ECO:0000313" key="2">
    <source>
        <dbReference type="EMBL" id="OQE28445.1"/>
    </source>
</evidence>